<evidence type="ECO:0000313" key="8">
    <source>
        <dbReference type="EMBL" id="KAB2585227.1"/>
    </source>
</evidence>
<evidence type="ECO:0000256" key="2">
    <source>
        <dbReference type="ARBA" id="ARBA00007520"/>
    </source>
</evidence>
<dbReference type="CDD" id="cd06173">
    <property type="entry name" value="MFS_MefA_like"/>
    <property type="match status" value="1"/>
</dbReference>
<dbReference type="EMBL" id="MRBO01000355">
    <property type="protein sequence ID" value="KAB2585227.1"/>
    <property type="molecule type" value="Genomic_DNA"/>
</dbReference>
<dbReference type="Proteomes" id="UP000325576">
    <property type="component" value="Unassembled WGS sequence"/>
</dbReference>
<protein>
    <submittedName>
        <fullName evidence="8">MFS transporter</fullName>
    </submittedName>
</protein>
<keyword evidence="6" id="KW-1133">Transmembrane helix</keyword>
<name>A0A0C2ZSM9_RHOER</name>
<dbReference type="RefSeq" id="WP_020908357.1">
    <property type="nucleotide sequence ID" value="NZ_CP011295.1"/>
</dbReference>
<proteinExistence type="inferred from homology"/>
<evidence type="ECO:0000256" key="7">
    <source>
        <dbReference type="ARBA" id="ARBA00023136"/>
    </source>
</evidence>
<evidence type="ECO:0000256" key="6">
    <source>
        <dbReference type="ARBA" id="ARBA00022989"/>
    </source>
</evidence>
<dbReference type="Pfam" id="PF05977">
    <property type="entry name" value="MFS_3"/>
    <property type="match status" value="1"/>
</dbReference>
<dbReference type="PANTHER" id="PTHR23513:SF9">
    <property type="entry name" value="ENTEROBACTIN EXPORTER ENTS"/>
    <property type="match status" value="1"/>
</dbReference>
<dbReference type="GeneID" id="57486096"/>
<dbReference type="InterPro" id="IPR010290">
    <property type="entry name" value="TM_effector"/>
</dbReference>
<sequence length="424" mass="44367">MVASADRRPPASEDVVTPSYLPLVLVNLATLFSAIGNGIAIVVLPWLVLERTGRATDAAIVAGAAAIPLLVSSLFSGTFVDKFGRRRTSMISDALSAMSVAAIPIIAATAGLTIPVIAALAALGAVFDPAGMAARESMLPAATRTAKWKLDRTNSVYEANFNVAYLIGPGIGGVLIATIGAVNTLWVTAAGFVFSIVVVAFIRLPGAGVPEHEHRPKSIWHGTLDGLRFVWNNKLLRTLALIDMAVVALYMPVESVVFPVYFTELDQPAQLGSVLMALAIGGIIGSLAYAPLAPIMSRRLIMIFAVAVLGIAMLAMALLPPLWVILVLAGLQGLVYGPVGPIANYAMQTHSPEHMRGRVVGVMTSTAYAAGPLGYLAVGPLLDQLGIASTFVALSIPIILIAAVCASLPVLRELDRPRHSTDVS</sequence>
<dbReference type="Gene3D" id="1.20.1250.20">
    <property type="entry name" value="MFS general substrate transporter like domains"/>
    <property type="match status" value="1"/>
</dbReference>
<keyword evidence="5" id="KW-0812">Transmembrane</keyword>
<evidence type="ECO:0000313" key="9">
    <source>
        <dbReference type="Proteomes" id="UP000325576"/>
    </source>
</evidence>
<dbReference type="GO" id="GO:0022857">
    <property type="term" value="F:transmembrane transporter activity"/>
    <property type="evidence" value="ECO:0007669"/>
    <property type="project" value="InterPro"/>
</dbReference>
<evidence type="ECO:0000256" key="4">
    <source>
        <dbReference type="ARBA" id="ARBA00022475"/>
    </source>
</evidence>
<accession>A0A0C2ZSM9</accession>
<evidence type="ECO:0000256" key="5">
    <source>
        <dbReference type="ARBA" id="ARBA00022692"/>
    </source>
</evidence>
<dbReference type="PANTHER" id="PTHR23513">
    <property type="entry name" value="INTEGRAL MEMBRANE EFFLUX PROTEIN-RELATED"/>
    <property type="match status" value="1"/>
</dbReference>
<keyword evidence="4" id="KW-1003">Cell membrane</keyword>
<evidence type="ECO:0000256" key="1">
    <source>
        <dbReference type="ARBA" id="ARBA00004429"/>
    </source>
</evidence>
<dbReference type="PRINTS" id="PR01035">
    <property type="entry name" value="TCRTETA"/>
</dbReference>
<comment type="similarity">
    <text evidence="2">Belongs to the major facilitator superfamily. TCR/Tet family.</text>
</comment>
<comment type="caution">
    <text evidence="8">The sequence shown here is derived from an EMBL/GenBank/DDBJ whole genome shotgun (WGS) entry which is preliminary data.</text>
</comment>
<dbReference type="OMA" id="WLMTDLS"/>
<dbReference type="PROSITE" id="PS50850">
    <property type="entry name" value="MFS"/>
    <property type="match status" value="1"/>
</dbReference>
<dbReference type="InterPro" id="IPR001958">
    <property type="entry name" value="Tet-R_TetA/multi-R_MdtG-like"/>
</dbReference>
<dbReference type="PROSITE" id="PS00216">
    <property type="entry name" value="SUGAR_TRANSPORT_1"/>
    <property type="match status" value="1"/>
</dbReference>
<dbReference type="GO" id="GO:0005886">
    <property type="term" value="C:plasma membrane"/>
    <property type="evidence" value="ECO:0007669"/>
    <property type="project" value="UniProtKB-SubCell"/>
</dbReference>
<dbReference type="KEGG" id="reb:XU06_18750"/>
<evidence type="ECO:0000256" key="3">
    <source>
        <dbReference type="ARBA" id="ARBA00022448"/>
    </source>
</evidence>
<reference evidence="8 9" key="1">
    <citation type="journal article" date="2017" name="Poromechanics V (2013)">
        <title>Genomic Characterization of the Arsenic-Tolerant Actinobacterium, &lt;i&gt;Rhodococcus erythropolis&lt;/i&gt; S43.</title>
        <authorList>
            <person name="Retamal-Morales G."/>
            <person name="Mehnert M."/>
            <person name="Schwabe R."/>
            <person name="Tischler D."/>
            <person name="Schloemann M."/>
            <person name="Levican G.J."/>
        </authorList>
    </citation>
    <scope>NUCLEOTIDE SEQUENCE [LARGE SCALE GENOMIC DNA]</scope>
    <source>
        <strain evidence="8 9">S43</strain>
    </source>
</reference>
<dbReference type="AlphaFoldDB" id="A0A0C2ZSM9"/>
<dbReference type="InterPro" id="IPR005829">
    <property type="entry name" value="Sugar_transporter_CS"/>
</dbReference>
<keyword evidence="3" id="KW-0813">Transport</keyword>
<dbReference type="InterPro" id="IPR036259">
    <property type="entry name" value="MFS_trans_sf"/>
</dbReference>
<organism evidence="8 9">
    <name type="scientific">Rhodococcus erythropolis</name>
    <name type="common">Arthrobacter picolinophilus</name>
    <dbReference type="NCBI Taxonomy" id="1833"/>
    <lineage>
        <taxon>Bacteria</taxon>
        <taxon>Bacillati</taxon>
        <taxon>Actinomycetota</taxon>
        <taxon>Actinomycetes</taxon>
        <taxon>Mycobacteriales</taxon>
        <taxon>Nocardiaceae</taxon>
        <taxon>Rhodococcus</taxon>
        <taxon>Rhodococcus erythropolis group</taxon>
    </lineage>
</organism>
<keyword evidence="7" id="KW-0472">Membrane</keyword>
<dbReference type="InterPro" id="IPR020846">
    <property type="entry name" value="MFS_dom"/>
</dbReference>
<comment type="subcellular location">
    <subcellularLocation>
        <location evidence="1">Cell inner membrane</location>
        <topology evidence="1">Multi-pass membrane protein</topology>
    </subcellularLocation>
</comment>
<gene>
    <name evidence="8" type="ORF">BS297_11475</name>
</gene>
<dbReference type="SUPFAM" id="SSF103473">
    <property type="entry name" value="MFS general substrate transporter"/>
    <property type="match status" value="1"/>
</dbReference>